<proteinExistence type="predicted"/>
<reference evidence="1" key="1">
    <citation type="journal article" date="2014" name="Nat. Commun.">
        <title>The emerging biofuel crop Camelina sativa retains a highly undifferentiated hexaploid genome structure.</title>
        <authorList>
            <person name="Kagale S."/>
            <person name="Koh C."/>
            <person name="Nixon J."/>
            <person name="Bollina V."/>
            <person name="Clarke W.E."/>
            <person name="Tuteja R."/>
            <person name="Spillane C."/>
            <person name="Robinson S.J."/>
            <person name="Links M.G."/>
            <person name="Clarke C."/>
            <person name="Higgins E.E."/>
            <person name="Huebert T."/>
            <person name="Sharpe A.G."/>
            <person name="Parkin I.A."/>
        </authorList>
    </citation>
    <scope>NUCLEOTIDE SEQUENCE [LARGE SCALE GENOMIC DNA]</scope>
    <source>
        <strain evidence="1">cv. DH55</strain>
    </source>
</reference>
<protein>
    <submittedName>
        <fullName evidence="2">UPF0725 protein At3g19520-like</fullName>
    </submittedName>
</protein>
<accession>A0ABM0SLH3</accession>
<dbReference type="CDD" id="cd09272">
    <property type="entry name" value="RNase_HI_RT_Ty1"/>
    <property type="match status" value="1"/>
</dbReference>
<evidence type="ECO:0000313" key="1">
    <source>
        <dbReference type="Proteomes" id="UP000694864"/>
    </source>
</evidence>
<name>A0ABM0SLH3_CAMSA</name>
<sequence length="379" mass="43996">MRKLTTKLTWLKALLEELGIKPSTPIPMHYDNEAAIHIATNSVFHERTKHIELDCHKVREKIEEGVTLPYHTPSVDQLADIFTKAVCQCGNNVNEEYEFWVRLGEAGGFDIEHLIDTKPPSCLVGCRKFDKNDDYTADIVLFARMGIHRYNMIQGTNLQFSYIEKYNYRPSRVYTAYYLTLVAKDPDAGNSLLTFQTRVVDEDFDIKKLSCSIAGPKTEAQGNPLRRQNLDPEPVDDFYKGRLPEWPLSENAFYDKKRFHLLKKSELRKYDWIRLYMELAFLFSNLWRPKNPKLSNLVIVMVAIETKDNVEPSSERLKAKNANFYIKYKYYPSKARPPKVRPAHRIAIVRRTFNKNTGHLTLQFDGQYAKTFLKNGSGP</sequence>
<dbReference type="NCBIfam" id="TIGR01572">
    <property type="entry name" value="A_thl_para_3677"/>
    <property type="match status" value="1"/>
</dbReference>
<dbReference type="RefSeq" id="XP_010412985.1">
    <property type="nucleotide sequence ID" value="XM_010414683.1"/>
</dbReference>
<keyword evidence="1" id="KW-1185">Reference proteome</keyword>
<evidence type="ECO:0000313" key="2">
    <source>
        <dbReference type="RefSeq" id="XP_010412985.1"/>
    </source>
</evidence>
<dbReference type="PANTHER" id="PTHR31260:SF65">
    <property type="entry name" value="BNAANNG28850D PROTEIN"/>
    <property type="match status" value="1"/>
</dbReference>
<gene>
    <name evidence="2" type="primary">LOC104699369</name>
</gene>
<reference evidence="2" key="2">
    <citation type="submission" date="2025-08" db="UniProtKB">
        <authorList>
            <consortium name="RefSeq"/>
        </authorList>
    </citation>
    <scope>IDENTIFICATION</scope>
    <source>
        <tissue evidence="2">Leaf</tissue>
    </source>
</reference>
<organism evidence="1 2">
    <name type="scientific">Camelina sativa</name>
    <name type="common">False flax</name>
    <name type="synonym">Myagrum sativum</name>
    <dbReference type="NCBI Taxonomy" id="90675"/>
    <lineage>
        <taxon>Eukaryota</taxon>
        <taxon>Viridiplantae</taxon>
        <taxon>Streptophyta</taxon>
        <taxon>Embryophyta</taxon>
        <taxon>Tracheophyta</taxon>
        <taxon>Spermatophyta</taxon>
        <taxon>Magnoliopsida</taxon>
        <taxon>eudicotyledons</taxon>
        <taxon>Gunneridae</taxon>
        <taxon>Pentapetalae</taxon>
        <taxon>rosids</taxon>
        <taxon>malvids</taxon>
        <taxon>Brassicales</taxon>
        <taxon>Brassicaceae</taxon>
        <taxon>Camelineae</taxon>
        <taxon>Camelina</taxon>
    </lineage>
</organism>
<dbReference type="InterPro" id="IPR006462">
    <property type="entry name" value="MS5"/>
</dbReference>
<dbReference type="Proteomes" id="UP000694864">
    <property type="component" value="Chromosome 6"/>
</dbReference>
<dbReference type="Pfam" id="PF04776">
    <property type="entry name" value="protein_MS5"/>
    <property type="match status" value="1"/>
</dbReference>
<dbReference type="GeneID" id="104699369"/>
<dbReference type="PANTHER" id="PTHR31260">
    <property type="entry name" value="CYSTATIN/MONELLIN SUPERFAMILY PROTEIN"/>
    <property type="match status" value="1"/>
</dbReference>